<accession>A0A1J5NC57</accession>
<name>A0A1J5NC57_9BACT</name>
<reference evidence="8 9" key="1">
    <citation type="submission" date="2015-09" db="EMBL/GenBank/DDBJ databases">
        <title>Genome of Desulfovibrio dechloracetivorans BerOc1, a mercury methylating strain isolated from highly hydrocarbons and metals contaminated coastal sediments.</title>
        <authorList>
            <person name="Goni Urriza M."/>
            <person name="Gassie C."/>
            <person name="Bouchez O."/>
            <person name="Klopp C."/>
            <person name="Ranchou-Peyruse A."/>
            <person name="Remy G."/>
        </authorList>
    </citation>
    <scope>NUCLEOTIDE SEQUENCE [LARGE SCALE GENOMIC DNA]</scope>
    <source>
        <strain evidence="8 9">BerOc1</strain>
    </source>
</reference>
<gene>
    <name evidence="8" type="ORF">BerOc1_00884</name>
</gene>
<dbReference type="AlphaFoldDB" id="A0A1J5NC57"/>
<feature type="transmembrane region" description="Helical" evidence="6">
    <location>
        <begin position="256"/>
        <end position="280"/>
    </location>
</feature>
<dbReference type="PANTHER" id="PTHR32322">
    <property type="entry name" value="INNER MEMBRANE TRANSPORTER"/>
    <property type="match status" value="1"/>
</dbReference>
<dbReference type="InterPro" id="IPR000620">
    <property type="entry name" value="EamA_dom"/>
</dbReference>
<dbReference type="PANTHER" id="PTHR32322:SF2">
    <property type="entry name" value="EAMA DOMAIN-CONTAINING PROTEIN"/>
    <property type="match status" value="1"/>
</dbReference>
<dbReference type="Pfam" id="PF00892">
    <property type="entry name" value="EamA"/>
    <property type="match status" value="2"/>
</dbReference>
<evidence type="ECO:0000256" key="4">
    <source>
        <dbReference type="ARBA" id="ARBA00022989"/>
    </source>
</evidence>
<dbReference type="OrthoDB" id="9795732at2"/>
<keyword evidence="9" id="KW-1185">Reference proteome</keyword>
<dbReference type="InterPro" id="IPR050638">
    <property type="entry name" value="AA-Vitamin_Transporters"/>
</dbReference>
<feature type="domain" description="EamA" evidence="7">
    <location>
        <begin position="3"/>
        <end position="127"/>
    </location>
</feature>
<evidence type="ECO:0000259" key="7">
    <source>
        <dbReference type="Pfam" id="PF00892"/>
    </source>
</evidence>
<sequence length="300" mass="31477">MNAALLALATILMWSSLALLTDRISHLPPLLSVGLVLTACGLAGAVRLRSWKVSAATWLTGVGGIFGYHFLLFAAFGRAPAVEANMVQYLWPLCIVLFTPLFLPGNRLTPAHLLGAALGLSGAGLIVTGGSLGLRMDYLPGYLCALGAAVTWACYSLQTKRLPPFPTAAVGGFCLVSGLLSLTLHFALGGHGPTPSGGDWLIILLLGFGPMGAAFYTWDAAMKRGDPRMIGALAYLTPMLSTMLLVAVNGREFTPLHGLAILLVTGGAVIGSLDSLRPLLAGRFGRRRRAWAPSSAKPEK</sequence>
<feature type="transmembrane region" description="Helical" evidence="6">
    <location>
        <begin position="138"/>
        <end position="157"/>
    </location>
</feature>
<evidence type="ECO:0000256" key="5">
    <source>
        <dbReference type="ARBA" id="ARBA00023136"/>
    </source>
</evidence>
<feature type="transmembrane region" description="Helical" evidence="6">
    <location>
        <begin position="89"/>
        <end position="106"/>
    </location>
</feature>
<dbReference type="SUPFAM" id="SSF103481">
    <property type="entry name" value="Multidrug resistance efflux transporter EmrE"/>
    <property type="match status" value="2"/>
</dbReference>
<dbReference type="EMBL" id="LKAQ01000001">
    <property type="protein sequence ID" value="OIQ52408.1"/>
    <property type="molecule type" value="Genomic_DNA"/>
</dbReference>
<organism evidence="8 9">
    <name type="scientific">Pseudodesulfovibrio hydrargyri</name>
    <dbReference type="NCBI Taxonomy" id="2125990"/>
    <lineage>
        <taxon>Bacteria</taxon>
        <taxon>Pseudomonadati</taxon>
        <taxon>Thermodesulfobacteriota</taxon>
        <taxon>Desulfovibrionia</taxon>
        <taxon>Desulfovibrionales</taxon>
        <taxon>Desulfovibrionaceae</taxon>
    </lineage>
</organism>
<keyword evidence="3 6" id="KW-0812">Transmembrane</keyword>
<dbReference type="GO" id="GO:0016020">
    <property type="term" value="C:membrane"/>
    <property type="evidence" value="ECO:0007669"/>
    <property type="project" value="UniProtKB-SubCell"/>
</dbReference>
<keyword evidence="5 6" id="KW-0472">Membrane</keyword>
<keyword evidence="4 6" id="KW-1133">Transmembrane helix</keyword>
<protein>
    <submittedName>
        <fullName evidence="8">Aromatic amino acid exporter</fullName>
    </submittedName>
</protein>
<evidence type="ECO:0000313" key="8">
    <source>
        <dbReference type="EMBL" id="OIQ52408.1"/>
    </source>
</evidence>
<feature type="transmembrane region" description="Helical" evidence="6">
    <location>
        <begin position="200"/>
        <end position="218"/>
    </location>
</feature>
<dbReference type="Proteomes" id="UP000181901">
    <property type="component" value="Unassembled WGS sequence"/>
</dbReference>
<evidence type="ECO:0000256" key="2">
    <source>
        <dbReference type="ARBA" id="ARBA00007362"/>
    </source>
</evidence>
<evidence type="ECO:0000313" key="9">
    <source>
        <dbReference type="Proteomes" id="UP000181901"/>
    </source>
</evidence>
<comment type="similarity">
    <text evidence="2">Belongs to the EamA transporter family.</text>
</comment>
<feature type="transmembrane region" description="Helical" evidence="6">
    <location>
        <begin position="169"/>
        <end position="188"/>
    </location>
</feature>
<feature type="transmembrane region" description="Helical" evidence="6">
    <location>
        <begin position="58"/>
        <end position="77"/>
    </location>
</feature>
<evidence type="ECO:0000256" key="3">
    <source>
        <dbReference type="ARBA" id="ARBA00022692"/>
    </source>
</evidence>
<evidence type="ECO:0000256" key="6">
    <source>
        <dbReference type="SAM" id="Phobius"/>
    </source>
</evidence>
<evidence type="ECO:0000256" key="1">
    <source>
        <dbReference type="ARBA" id="ARBA00004141"/>
    </source>
</evidence>
<comment type="subcellular location">
    <subcellularLocation>
        <location evidence="1">Membrane</location>
        <topology evidence="1">Multi-pass membrane protein</topology>
    </subcellularLocation>
</comment>
<dbReference type="InterPro" id="IPR037185">
    <property type="entry name" value="EmrE-like"/>
</dbReference>
<feature type="domain" description="EamA" evidence="7">
    <location>
        <begin position="140"/>
        <end position="270"/>
    </location>
</feature>
<comment type="caution">
    <text evidence="8">The sequence shown here is derived from an EMBL/GenBank/DDBJ whole genome shotgun (WGS) entry which is preliminary data.</text>
</comment>
<dbReference type="RefSeq" id="WP_071544466.1">
    <property type="nucleotide sequence ID" value="NZ_LKAQ01000001.1"/>
</dbReference>
<feature type="transmembrane region" description="Helical" evidence="6">
    <location>
        <begin position="230"/>
        <end position="250"/>
    </location>
</feature>
<feature type="transmembrane region" description="Helical" evidence="6">
    <location>
        <begin position="113"/>
        <end position="132"/>
    </location>
</feature>
<proteinExistence type="inferred from homology"/>
<feature type="transmembrane region" description="Helical" evidence="6">
    <location>
        <begin position="28"/>
        <end position="46"/>
    </location>
</feature>